<feature type="region of interest" description="Disordered" evidence="1">
    <location>
        <begin position="1"/>
        <end position="131"/>
    </location>
</feature>
<keyword evidence="3" id="KW-1185">Reference proteome</keyword>
<feature type="compositionally biased region" description="Basic and acidic residues" evidence="1">
    <location>
        <begin position="75"/>
        <end position="106"/>
    </location>
</feature>
<gene>
    <name evidence="2" type="ORF">NDU88_003929</name>
</gene>
<protein>
    <submittedName>
        <fullName evidence="2">Uncharacterized protein</fullName>
    </submittedName>
</protein>
<organism evidence="2 3">
    <name type="scientific">Pleurodeles waltl</name>
    <name type="common">Iberian ribbed newt</name>
    <dbReference type="NCBI Taxonomy" id="8319"/>
    <lineage>
        <taxon>Eukaryota</taxon>
        <taxon>Metazoa</taxon>
        <taxon>Chordata</taxon>
        <taxon>Craniata</taxon>
        <taxon>Vertebrata</taxon>
        <taxon>Euteleostomi</taxon>
        <taxon>Amphibia</taxon>
        <taxon>Batrachia</taxon>
        <taxon>Caudata</taxon>
        <taxon>Salamandroidea</taxon>
        <taxon>Salamandridae</taxon>
        <taxon>Pleurodelinae</taxon>
        <taxon>Pleurodeles</taxon>
    </lineage>
</organism>
<feature type="compositionally biased region" description="Basic and acidic residues" evidence="1">
    <location>
        <begin position="116"/>
        <end position="129"/>
    </location>
</feature>
<feature type="compositionally biased region" description="Polar residues" evidence="1">
    <location>
        <begin position="1"/>
        <end position="18"/>
    </location>
</feature>
<accession>A0AAV7W8D2</accession>
<reference evidence="2" key="1">
    <citation type="journal article" date="2022" name="bioRxiv">
        <title>Sequencing and chromosome-scale assembly of the giantPleurodeles waltlgenome.</title>
        <authorList>
            <person name="Brown T."/>
            <person name="Elewa A."/>
            <person name="Iarovenko S."/>
            <person name="Subramanian E."/>
            <person name="Araus A.J."/>
            <person name="Petzold A."/>
            <person name="Susuki M."/>
            <person name="Suzuki K.-i.T."/>
            <person name="Hayashi T."/>
            <person name="Toyoda A."/>
            <person name="Oliveira C."/>
            <person name="Osipova E."/>
            <person name="Leigh N.D."/>
            <person name="Simon A."/>
            <person name="Yun M.H."/>
        </authorList>
    </citation>
    <scope>NUCLEOTIDE SEQUENCE</scope>
    <source>
        <strain evidence="2">20211129_DDA</strain>
        <tissue evidence="2">Liver</tissue>
    </source>
</reference>
<evidence type="ECO:0000313" key="2">
    <source>
        <dbReference type="EMBL" id="KAJ1208545.1"/>
    </source>
</evidence>
<dbReference type="Proteomes" id="UP001066276">
    <property type="component" value="Chromosome 1_2"/>
</dbReference>
<evidence type="ECO:0000313" key="3">
    <source>
        <dbReference type="Proteomes" id="UP001066276"/>
    </source>
</evidence>
<name>A0AAV7W8D2_PLEWA</name>
<dbReference type="AlphaFoldDB" id="A0AAV7W8D2"/>
<dbReference type="EMBL" id="JANPWB010000002">
    <property type="protein sequence ID" value="KAJ1208545.1"/>
    <property type="molecule type" value="Genomic_DNA"/>
</dbReference>
<comment type="caution">
    <text evidence="2">The sequence shown here is derived from an EMBL/GenBank/DDBJ whole genome shotgun (WGS) entry which is preliminary data.</text>
</comment>
<evidence type="ECO:0000256" key="1">
    <source>
        <dbReference type="SAM" id="MobiDB-lite"/>
    </source>
</evidence>
<proteinExistence type="predicted"/>
<sequence>MHINQPSNAKTSPVTASETDVPATGRTESGTESRFSLPDDTLPGRHSNVGTASFAGNPDIQVPEAVKIENGLRAQRIEEEERDADRVERTPRGEPEETEGTPKSREALNPSTQDRIATKEEAEERELRHVPGGTWLNQGVYFSAEK</sequence>